<keyword evidence="2" id="KW-0804">Transcription</keyword>
<evidence type="ECO:0000256" key="2">
    <source>
        <dbReference type="ARBA" id="ARBA00023163"/>
    </source>
</evidence>
<dbReference type="SUPFAM" id="SSF46689">
    <property type="entry name" value="Homeodomain-like"/>
    <property type="match status" value="1"/>
</dbReference>
<dbReference type="EMBL" id="DRGL01000051">
    <property type="protein sequence ID" value="HEA22047.1"/>
    <property type="molecule type" value="Genomic_DNA"/>
</dbReference>
<dbReference type="Gene3D" id="1.10.10.60">
    <property type="entry name" value="Homeodomain-like"/>
    <property type="match status" value="1"/>
</dbReference>
<organism evidence="4">
    <name type="scientific">Pricia antarctica</name>
    <dbReference type="NCBI Taxonomy" id="641691"/>
    <lineage>
        <taxon>Bacteria</taxon>
        <taxon>Pseudomonadati</taxon>
        <taxon>Bacteroidota</taxon>
        <taxon>Flavobacteriia</taxon>
        <taxon>Flavobacteriales</taxon>
        <taxon>Flavobacteriaceae</taxon>
        <taxon>Pricia</taxon>
    </lineage>
</organism>
<protein>
    <submittedName>
        <fullName evidence="4">AraC family transcriptional regulator</fullName>
    </submittedName>
</protein>
<proteinExistence type="predicted"/>
<dbReference type="PANTHER" id="PTHR47893:SF1">
    <property type="entry name" value="REGULATORY PROTEIN PCHR"/>
    <property type="match status" value="1"/>
</dbReference>
<dbReference type="GO" id="GO:0003700">
    <property type="term" value="F:DNA-binding transcription factor activity"/>
    <property type="evidence" value="ECO:0007669"/>
    <property type="project" value="InterPro"/>
</dbReference>
<dbReference type="InterPro" id="IPR053142">
    <property type="entry name" value="PchR_regulatory_protein"/>
</dbReference>
<dbReference type="PROSITE" id="PS01124">
    <property type="entry name" value="HTH_ARAC_FAMILY_2"/>
    <property type="match status" value="1"/>
</dbReference>
<dbReference type="AlphaFoldDB" id="A0A831QSJ3"/>
<sequence length="358" mass="40378">MPLPENNSLCWYPIGPRPKIIAMLNLTEDPLANYMPEMALHFKTLLDETNDSSTITIDNGRGKGFISSYLVFPGLRVWVFNIIFRSDFKIRLKFSKKGLIYFSYNVKGHFFHGFQDDDAFLDILQNQHLIIAGSTNVEAKIVYPANTKLKIAIIGIDMVTLGKANARNAKRIHSRVQKLFRFDHESQAFRHLGSIDTETKKYAALVCKNYDKDLVGELLTEGAVLNMFASQIQAYIRDTNDSVSVPPLRNAELARITSLGDYVMDHLDQELSVLGLSKIFEMSVKKLQLGIQHLYGVSVGRYVTNLRMGQAKHLINTTDLSCSEVSYRVGISSLSYFSKLFKERHGISPSLIKGSVKD</sequence>
<dbReference type="GO" id="GO:0043565">
    <property type="term" value="F:sequence-specific DNA binding"/>
    <property type="evidence" value="ECO:0007669"/>
    <property type="project" value="InterPro"/>
</dbReference>
<reference evidence="4" key="1">
    <citation type="journal article" date="2020" name="mSystems">
        <title>Genome- and Community-Level Interaction Insights into Carbon Utilization and Element Cycling Functions of Hydrothermarchaeota in Hydrothermal Sediment.</title>
        <authorList>
            <person name="Zhou Z."/>
            <person name="Liu Y."/>
            <person name="Xu W."/>
            <person name="Pan J."/>
            <person name="Luo Z.H."/>
            <person name="Li M."/>
        </authorList>
    </citation>
    <scope>NUCLEOTIDE SEQUENCE [LARGE SCALE GENOMIC DNA]</scope>
    <source>
        <strain evidence="4">HyVt-345</strain>
    </source>
</reference>
<dbReference type="InterPro" id="IPR009057">
    <property type="entry name" value="Homeodomain-like_sf"/>
</dbReference>
<dbReference type="Pfam" id="PF12833">
    <property type="entry name" value="HTH_18"/>
    <property type="match status" value="1"/>
</dbReference>
<comment type="caution">
    <text evidence="4">The sequence shown here is derived from an EMBL/GenBank/DDBJ whole genome shotgun (WGS) entry which is preliminary data.</text>
</comment>
<dbReference type="InterPro" id="IPR018060">
    <property type="entry name" value="HTH_AraC"/>
</dbReference>
<gene>
    <name evidence="4" type="ORF">ENH87_14165</name>
</gene>
<dbReference type="Proteomes" id="UP000886191">
    <property type="component" value="Unassembled WGS sequence"/>
</dbReference>
<keyword evidence="1" id="KW-0805">Transcription regulation</keyword>
<accession>A0A831QSJ3</accession>
<evidence type="ECO:0000259" key="3">
    <source>
        <dbReference type="PROSITE" id="PS01124"/>
    </source>
</evidence>
<feature type="domain" description="HTH araC/xylS-type" evidence="3">
    <location>
        <begin position="257"/>
        <end position="355"/>
    </location>
</feature>
<evidence type="ECO:0000256" key="1">
    <source>
        <dbReference type="ARBA" id="ARBA00023015"/>
    </source>
</evidence>
<dbReference type="PANTHER" id="PTHR47893">
    <property type="entry name" value="REGULATORY PROTEIN PCHR"/>
    <property type="match status" value="1"/>
</dbReference>
<name>A0A831QSJ3_9FLAO</name>
<evidence type="ECO:0000313" key="4">
    <source>
        <dbReference type="EMBL" id="HEA22047.1"/>
    </source>
</evidence>
<dbReference type="SMART" id="SM00342">
    <property type="entry name" value="HTH_ARAC"/>
    <property type="match status" value="1"/>
</dbReference>